<feature type="region of interest" description="Disordered" evidence="1">
    <location>
        <begin position="1"/>
        <end position="31"/>
    </location>
</feature>
<evidence type="ECO:0000313" key="4">
    <source>
        <dbReference type="Proteomes" id="UP000001555"/>
    </source>
</evidence>
<dbReference type="Proteomes" id="UP000001555">
    <property type="component" value="Unassembled WGS sequence"/>
</dbReference>
<organism>
    <name type="scientific">Ixodes scapularis</name>
    <name type="common">Black-legged tick</name>
    <name type="synonym">Deer tick</name>
    <dbReference type="NCBI Taxonomy" id="6945"/>
    <lineage>
        <taxon>Eukaryota</taxon>
        <taxon>Metazoa</taxon>
        <taxon>Ecdysozoa</taxon>
        <taxon>Arthropoda</taxon>
        <taxon>Chelicerata</taxon>
        <taxon>Arachnida</taxon>
        <taxon>Acari</taxon>
        <taxon>Parasitiformes</taxon>
        <taxon>Ixodida</taxon>
        <taxon>Ixodoidea</taxon>
        <taxon>Ixodidae</taxon>
        <taxon>Ixodinae</taxon>
        <taxon>Ixodes</taxon>
    </lineage>
</organism>
<dbReference type="PaxDb" id="6945-B7Q2M7"/>
<dbReference type="VEuPathDB" id="VectorBase:ISCW020632"/>
<dbReference type="EnsemblMetazoa" id="ISCW020632-RA">
    <property type="protein sequence ID" value="ISCW020632-PA"/>
    <property type="gene ID" value="ISCW020632"/>
</dbReference>
<gene>
    <name evidence="2" type="ORF">IscW_ISCW020632</name>
</gene>
<protein>
    <submittedName>
        <fullName evidence="2 3">Uncharacterized protein</fullName>
    </submittedName>
</protein>
<reference evidence="2 4" key="1">
    <citation type="submission" date="2008-03" db="EMBL/GenBank/DDBJ databases">
        <title>Annotation of Ixodes scapularis.</title>
        <authorList>
            <consortium name="Ixodes scapularis Genome Project Consortium"/>
            <person name="Caler E."/>
            <person name="Hannick L.I."/>
            <person name="Bidwell S."/>
            <person name="Joardar V."/>
            <person name="Thiagarajan M."/>
            <person name="Amedeo P."/>
            <person name="Galinsky K.J."/>
            <person name="Schobel S."/>
            <person name="Inman J."/>
            <person name="Hostetler J."/>
            <person name="Miller J."/>
            <person name="Hammond M."/>
            <person name="Megy K."/>
            <person name="Lawson D."/>
            <person name="Kodira C."/>
            <person name="Sutton G."/>
            <person name="Meyer J."/>
            <person name="Hill C.A."/>
            <person name="Birren B."/>
            <person name="Nene V."/>
            <person name="Collins F."/>
            <person name="Alarcon-Chaidez F."/>
            <person name="Wikel S."/>
            <person name="Strausberg R."/>
        </authorList>
    </citation>
    <scope>NUCLEOTIDE SEQUENCE [LARGE SCALE GENOMIC DNA]</scope>
    <source>
        <strain evidence="4">Wikel</strain>
        <strain evidence="2">Wikel colony</strain>
    </source>
</reference>
<sequence length="82" mass="9025">LCNRCGPASPHVARPRAAVTQKPRLQHTPQWGPVDVRTRWTTQKAATRARRHLGRRLLDGIQQAVVPQLPDTPYGIAACAPS</sequence>
<evidence type="ECO:0000256" key="1">
    <source>
        <dbReference type="SAM" id="MobiDB-lite"/>
    </source>
</evidence>
<dbReference type="VEuPathDB" id="VectorBase:ISCI020632"/>
<accession>B7Q2M7</accession>
<dbReference type="EMBL" id="DS844967">
    <property type="protein sequence ID" value="EEC13099.1"/>
    <property type="molecule type" value="Genomic_DNA"/>
</dbReference>
<dbReference type="HOGENOM" id="CLU_2564960_0_0_1"/>
<feature type="non-terminal residue" evidence="2">
    <location>
        <position position="1"/>
    </location>
</feature>
<name>B7Q2M7_IXOSC</name>
<dbReference type="AlphaFoldDB" id="B7Q2M7"/>
<dbReference type="InParanoid" id="B7Q2M7"/>
<evidence type="ECO:0000313" key="3">
    <source>
        <dbReference type="EnsemblMetazoa" id="ISCW020632-PA"/>
    </source>
</evidence>
<proteinExistence type="predicted"/>
<keyword evidence="4" id="KW-1185">Reference proteome</keyword>
<dbReference type="EMBL" id="ABJB010738092">
    <property type="status" value="NOT_ANNOTATED_CDS"/>
    <property type="molecule type" value="Genomic_DNA"/>
</dbReference>
<reference evidence="3" key="2">
    <citation type="submission" date="2020-05" db="UniProtKB">
        <authorList>
            <consortium name="EnsemblMetazoa"/>
        </authorList>
    </citation>
    <scope>IDENTIFICATION</scope>
    <source>
        <strain evidence="3">wikel</strain>
    </source>
</reference>
<evidence type="ECO:0000313" key="2">
    <source>
        <dbReference type="EMBL" id="EEC13099.1"/>
    </source>
</evidence>